<evidence type="ECO:0000256" key="4">
    <source>
        <dbReference type="ARBA" id="ARBA00022801"/>
    </source>
</evidence>
<evidence type="ECO:0000313" key="10">
    <source>
        <dbReference type="Proteomes" id="UP001240171"/>
    </source>
</evidence>
<evidence type="ECO:0000256" key="3">
    <source>
        <dbReference type="ARBA" id="ARBA00022692"/>
    </source>
</evidence>
<feature type="transmembrane region" description="Helical" evidence="7">
    <location>
        <begin position="160"/>
        <end position="178"/>
    </location>
</feature>
<dbReference type="Gene3D" id="1.20.1540.10">
    <property type="entry name" value="Rhomboid-like"/>
    <property type="match status" value="1"/>
</dbReference>
<feature type="domain" description="Peptidase S54 rhomboid" evidence="8">
    <location>
        <begin position="59"/>
        <end position="198"/>
    </location>
</feature>
<name>A0ABT9CBG9_9BACL</name>
<dbReference type="InterPro" id="IPR022764">
    <property type="entry name" value="Peptidase_S54_rhomboid_dom"/>
</dbReference>
<accession>A0ABT9CBG9</accession>
<keyword evidence="9" id="KW-0645">Protease</keyword>
<comment type="caution">
    <text evidence="9">The sequence shown here is derived from an EMBL/GenBank/DDBJ whole genome shotgun (WGS) entry which is preliminary data.</text>
</comment>
<dbReference type="RefSeq" id="WP_305023192.1">
    <property type="nucleotide sequence ID" value="NZ_JAUQTB010000002.1"/>
</dbReference>
<dbReference type="PANTHER" id="PTHR43731">
    <property type="entry name" value="RHOMBOID PROTEASE"/>
    <property type="match status" value="1"/>
</dbReference>
<keyword evidence="6 7" id="KW-0472">Membrane</keyword>
<feature type="transmembrane region" description="Helical" evidence="7">
    <location>
        <begin position="100"/>
        <end position="119"/>
    </location>
</feature>
<comment type="similarity">
    <text evidence="2">Belongs to the peptidase S54 family.</text>
</comment>
<dbReference type="Proteomes" id="UP001240171">
    <property type="component" value="Unassembled WGS sequence"/>
</dbReference>
<keyword evidence="5 7" id="KW-1133">Transmembrane helix</keyword>
<feature type="transmembrane region" description="Helical" evidence="7">
    <location>
        <begin position="12"/>
        <end position="35"/>
    </location>
</feature>
<organism evidence="9 10">
    <name type="scientific">Paenibacillus lacisoli</name>
    <dbReference type="NCBI Taxonomy" id="3064525"/>
    <lineage>
        <taxon>Bacteria</taxon>
        <taxon>Bacillati</taxon>
        <taxon>Bacillota</taxon>
        <taxon>Bacilli</taxon>
        <taxon>Bacillales</taxon>
        <taxon>Paenibacillaceae</taxon>
        <taxon>Paenibacillus</taxon>
    </lineage>
</organism>
<dbReference type="InterPro" id="IPR035952">
    <property type="entry name" value="Rhomboid-like_sf"/>
</dbReference>
<keyword evidence="10" id="KW-1185">Reference proteome</keyword>
<dbReference type="GO" id="GO:0006508">
    <property type="term" value="P:proteolysis"/>
    <property type="evidence" value="ECO:0007669"/>
    <property type="project" value="UniProtKB-KW"/>
</dbReference>
<evidence type="ECO:0000256" key="6">
    <source>
        <dbReference type="ARBA" id="ARBA00023136"/>
    </source>
</evidence>
<dbReference type="GO" id="GO:0008233">
    <property type="term" value="F:peptidase activity"/>
    <property type="evidence" value="ECO:0007669"/>
    <property type="project" value="UniProtKB-KW"/>
</dbReference>
<evidence type="ECO:0000259" key="8">
    <source>
        <dbReference type="Pfam" id="PF01694"/>
    </source>
</evidence>
<dbReference type="EC" id="3.4.21.105" evidence="9"/>
<dbReference type="Pfam" id="PF01694">
    <property type="entry name" value="Rhomboid"/>
    <property type="match status" value="1"/>
</dbReference>
<evidence type="ECO:0000313" key="9">
    <source>
        <dbReference type="EMBL" id="MDO7906009.1"/>
    </source>
</evidence>
<gene>
    <name evidence="9" type="ORF">Q5741_06195</name>
</gene>
<dbReference type="PANTHER" id="PTHR43731:SF14">
    <property type="entry name" value="PRESENILIN-ASSOCIATED RHOMBOID-LIKE PROTEIN, MITOCHONDRIAL"/>
    <property type="match status" value="1"/>
</dbReference>
<comment type="subcellular location">
    <subcellularLocation>
        <location evidence="1">Membrane</location>
        <topology evidence="1">Multi-pass membrane protein</topology>
    </subcellularLocation>
</comment>
<feature type="transmembrane region" description="Helical" evidence="7">
    <location>
        <begin position="68"/>
        <end position="88"/>
    </location>
</feature>
<feature type="transmembrane region" description="Helical" evidence="7">
    <location>
        <begin position="125"/>
        <end position="148"/>
    </location>
</feature>
<dbReference type="InterPro" id="IPR050925">
    <property type="entry name" value="Rhomboid_protease_S54"/>
</dbReference>
<dbReference type="SUPFAM" id="SSF144091">
    <property type="entry name" value="Rhomboid-like"/>
    <property type="match status" value="1"/>
</dbReference>
<proteinExistence type="inferred from homology"/>
<keyword evidence="3 7" id="KW-0812">Transmembrane</keyword>
<evidence type="ECO:0000256" key="2">
    <source>
        <dbReference type="ARBA" id="ARBA00009045"/>
    </source>
</evidence>
<sequence length="212" mass="24220">MIFIRYENWRSYLRYYPVTSLILLINLIMFFVLTFNGGSTNVMTLVRFGALLNDSPFDAQLWRYLTSMFLHAGFDHLLFNCFALLVFAPPLERLLGSWRYALLYLGSGLLGNIISIAHYNAAAEATVMIGASGAIYGVYGAFLYIALFQRQMMDEASRKTLYTLLGFGIIFSFAVANVNWMAHFGGLIGGFFIYGLMLRLLKRRIIRQHKRD</sequence>
<keyword evidence="4 9" id="KW-0378">Hydrolase</keyword>
<feature type="transmembrane region" description="Helical" evidence="7">
    <location>
        <begin position="184"/>
        <end position="201"/>
    </location>
</feature>
<protein>
    <submittedName>
        <fullName evidence="9">Rhomboid family intramembrane serine protease</fullName>
        <ecNumber evidence="9">3.4.21.105</ecNumber>
    </submittedName>
</protein>
<evidence type="ECO:0000256" key="5">
    <source>
        <dbReference type="ARBA" id="ARBA00022989"/>
    </source>
</evidence>
<reference evidence="9 10" key="1">
    <citation type="submission" date="2023-07" db="EMBL/GenBank/DDBJ databases">
        <title>Paenibacillus sp. JX-17 nov. isolated from soil.</title>
        <authorList>
            <person name="Wan Y."/>
            <person name="Liu B."/>
        </authorList>
    </citation>
    <scope>NUCLEOTIDE SEQUENCE [LARGE SCALE GENOMIC DNA]</scope>
    <source>
        <strain evidence="9 10">JX-17</strain>
    </source>
</reference>
<evidence type="ECO:0000256" key="7">
    <source>
        <dbReference type="SAM" id="Phobius"/>
    </source>
</evidence>
<evidence type="ECO:0000256" key="1">
    <source>
        <dbReference type="ARBA" id="ARBA00004141"/>
    </source>
</evidence>
<dbReference type="EMBL" id="JAUQTB010000002">
    <property type="protein sequence ID" value="MDO7906009.1"/>
    <property type="molecule type" value="Genomic_DNA"/>
</dbReference>